<evidence type="ECO:0000256" key="3">
    <source>
        <dbReference type="PROSITE-ProRule" id="PRU00176"/>
    </source>
</evidence>
<dbReference type="EMBL" id="HBGU01061873">
    <property type="protein sequence ID" value="CAD9518081.1"/>
    <property type="molecule type" value="Transcribed_RNA"/>
</dbReference>
<dbReference type="PROSITE" id="PS50102">
    <property type="entry name" value="RRM"/>
    <property type="match status" value="2"/>
</dbReference>
<evidence type="ECO:0000256" key="1">
    <source>
        <dbReference type="ARBA" id="ARBA00022737"/>
    </source>
</evidence>
<accession>A0A7S2IFY5</accession>
<dbReference type="PANTHER" id="PTHR24012">
    <property type="entry name" value="RNA BINDING PROTEIN"/>
    <property type="match status" value="1"/>
</dbReference>
<organism evidence="5">
    <name type="scientific">Haptolina brevifila</name>
    <dbReference type="NCBI Taxonomy" id="156173"/>
    <lineage>
        <taxon>Eukaryota</taxon>
        <taxon>Haptista</taxon>
        <taxon>Haptophyta</taxon>
        <taxon>Prymnesiophyceae</taxon>
        <taxon>Prymnesiales</taxon>
        <taxon>Prymnesiaceae</taxon>
        <taxon>Haptolina</taxon>
    </lineage>
</organism>
<keyword evidence="1" id="KW-0677">Repeat</keyword>
<dbReference type="InterPro" id="IPR035979">
    <property type="entry name" value="RBD_domain_sf"/>
</dbReference>
<dbReference type="GO" id="GO:0003723">
    <property type="term" value="F:RNA binding"/>
    <property type="evidence" value="ECO:0007669"/>
    <property type="project" value="UniProtKB-UniRule"/>
</dbReference>
<dbReference type="SMART" id="SM00360">
    <property type="entry name" value="RRM"/>
    <property type="match status" value="2"/>
</dbReference>
<protein>
    <recommendedName>
        <fullName evidence="4">RRM domain-containing protein</fullName>
    </recommendedName>
</protein>
<dbReference type="Gene3D" id="3.30.70.330">
    <property type="match status" value="2"/>
</dbReference>
<evidence type="ECO:0000313" key="5">
    <source>
        <dbReference type="EMBL" id="CAD9518081.1"/>
    </source>
</evidence>
<proteinExistence type="predicted"/>
<keyword evidence="2 3" id="KW-0694">RNA-binding</keyword>
<evidence type="ECO:0000256" key="2">
    <source>
        <dbReference type="ARBA" id="ARBA00022884"/>
    </source>
</evidence>
<sequence>MPDLISLTVSGLEPDTTQQQLRSRFSAHGYVEEVLIQPGGSGATIRYRSCSAQEAASRAVAHFRQESGGDLKVAYADGEDASALPAVASRHGYGPPPATGGMSYDPYMGPPPPQPYGQPSYGGYGAPMPPPYPDYYHHPPPMAGYGGYGMMGPPPGGMGGGMGGGGMMGGGGPPREKGSEQPLTGEEVKLFVGGLPYQSSDTDLRAIFASYGSIRDLHLMAPSVKTQQRCAFVTFEQHASALAATQLSGNYRMVPTDKPIVVRFADQQANKRPRQ</sequence>
<reference evidence="5" key="1">
    <citation type="submission" date="2021-01" db="EMBL/GenBank/DDBJ databases">
        <authorList>
            <person name="Corre E."/>
            <person name="Pelletier E."/>
            <person name="Niang G."/>
            <person name="Scheremetjew M."/>
            <person name="Finn R."/>
            <person name="Kale V."/>
            <person name="Holt S."/>
            <person name="Cochrane G."/>
            <person name="Meng A."/>
            <person name="Brown T."/>
            <person name="Cohen L."/>
        </authorList>
    </citation>
    <scope>NUCLEOTIDE SEQUENCE</scope>
    <source>
        <strain evidence="5">UTEX LB 985</strain>
    </source>
</reference>
<evidence type="ECO:0000259" key="4">
    <source>
        <dbReference type="PROSITE" id="PS50102"/>
    </source>
</evidence>
<feature type="domain" description="RRM" evidence="4">
    <location>
        <begin position="188"/>
        <end position="267"/>
    </location>
</feature>
<gene>
    <name evidence="5" type="ORF">CBRE1094_LOCUS33682</name>
</gene>
<dbReference type="InterPro" id="IPR012677">
    <property type="entry name" value="Nucleotide-bd_a/b_plait_sf"/>
</dbReference>
<name>A0A7S2IFY5_9EUKA</name>
<dbReference type="Pfam" id="PF00076">
    <property type="entry name" value="RRM_1"/>
    <property type="match status" value="1"/>
</dbReference>
<dbReference type="SUPFAM" id="SSF54928">
    <property type="entry name" value="RNA-binding domain, RBD"/>
    <property type="match status" value="2"/>
</dbReference>
<feature type="domain" description="RRM" evidence="4">
    <location>
        <begin position="5"/>
        <end position="78"/>
    </location>
</feature>
<dbReference type="InterPro" id="IPR000504">
    <property type="entry name" value="RRM_dom"/>
</dbReference>
<dbReference type="AlphaFoldDB" id="A0A7S2IFY5"/>